<evidence type="ECO:0000313" key="10">
    <source>
        <dbReference type="EMBL" id="KAK1305501.1"/>
    </source>
</evidence>
<dbReference type="InterPro" id="IPR036955">
    <property type="entry name" value="AP2/ERF_dom_sf"/>
</dbReference>
<evidence type="ECO:0000256" key="8">
    <source>
        <dbReference type="ARBA" id="ARBA00024343"/>
    </source>
</evidence>
<dbReference type="PANTHER" id="PTHR31657">
    <property type="entry name" value="ETHYLENE-RESPONSIVE TRANSCRIPTION FACTOR ERF061"/>
    <property type="match status" value="1"/>
</dbReference>
<organism evidence="10 11">
    <name type="scientific">Acorus calamus</name>
    <name type="common">Sweet flag</name>
    <dbReference type="NCBI Taxonomy" id="4465"/>
    <lineage>
        <taxon>Eukaryota</taxon>
        <taxon>Viridiplantae</taxon>
        <taxon>Streptophyta</taxon>
        <taxon>Embryophyta</taxon>
        <taxon>Tracheophyta</taxon>
        <taxon>Spermatophyta</taxon>
        <taxon>Magnoliopsida</taxon>
        <taxon>Liliopsida</taxon>
        <taxon>Acoraceae</taxon>
        <taxon>Acorus</taxon>
    </lineage>
</organism>
<dbReference type="GO" id="GO:0005634">
    <property type="term" value="C:nucleus"/>
    <property type="evidence" value="ECO:0007669"/>
    <property type="project" value="UniProtKB-SubCell"/>
</dbReference>
<keyword evidence="3" id="KW-0805">Transcription regulation</keyword>
<dbReference type="GO" id="GO:0000976">
    <property type="term" value="F:transcription cis-regulatory region binding"/>
    <property type="evidence" value="ECO:0007669"/>
    <property type="project" value="UniProtKB-ARBA"/>
</dbReference>
<dbReference type="PROSITE" id="PS51032">
    <property type="entry name" value="AP2_ERF"/>
    <property type="match status" value="1"/>
</dbReference>
<evidence type="ECO:0000256" key="5">
    <source>
        <dbReference type="ARBA" id="ARBA00023159"/>
    </source>
</evidence>
<evidence type="ECO:0000259" key="9">
    <source>
        <dbReference type="PROSITE" id="PS51032"/>
    </source>
</evidence>
<sequence length="62" mass="6775">MRIWLDTYDSAEAAAHASDGASYRLRGEYAHLNFPNPDSDPARIADDPARIGALRSSVDSKI</sequence>
<accession>A0AAV9DX07</accession>
<dbReference type="SUPFAM" id="SSF54171">
    <property type="entry name" value="DNA-binding domain"/>
    <property type="match status" value="1"/>
</dbReference>
<dbReference type="Gene3D" id="3.30.730.10">
    <property type="entry name" value="AP2/ERF domain"/>
    <property type="match status" value="1"/>
</dbReference>
<keyword evidence="5" id="KW-0010">Activator</keyword>
<dbReference type="GO" id="GO:0009873">
    <property type="term" value="P:ethylene-activated signaling pathway"/>
    <property type="evidence" value="ECO:0007669"/>
    <property type="project" value="UniProtKB-KW"/>
</dbReference>
<dbReference type="GO" id="GO:0003700">
    <property type="term" value="F:DNA-binding transcription factor activity"/>
    <property type="evidence" value="ECO:0007669"/>
    <property type="project" value="InterPro"/>
</dbReference>
<comment type="caution">
    <text evidence="10">The sequence shown here is derived from an EMBL/GenBank/DDBJ whole genome shotgun (WGS) entry which is preliminary data.</text>
</comment>
<evidence type="ECO:0000256" key="7">
    <source>
        <dbReference type="ARBA" id="ARBA00023242"/>
    </source>
</evidence>
<comment type="subcellular location">
    <subcellularLocation>
        <location evidence="1">Nucleus</location>
    </subcellularLocation>
</comment>
<protein>
    <recommendedName>
        <fullName evidence="9">AP2/ERF domain-containing protein</fullName>
    </recommendedName>
</protein>
<keyword evidence="4" id="KW-0238">DNA-binding</keyword>
<keyword evidence="6" id="KW-0804">Transcription</keyword>
<evidence type="ECO:0000256" key="1">
    <source>
        <dbReference type="ARBA" id="ARBA00004123"/>
    </source>
</evidence>
<dbReference type="AlphaFoldDB" id="A0AAV9DX07"/>
<evidence type="ECO:0000313" key="11">
    <source>
        <dbReference type="Proteomes" id="UP001180020"/>
    </source>
</evidence>
<feature type="domain" description="AP2/ERF" evidence="9">
    <location>
        <begin position="1"/>
        <end position="35"/>
    </location>
</feature>
<keyword evidence="11" id="KW-1185">Reference proteome</keyword>
<dbReference type="PANTHER" id="PTHR31657:SF20">
    <property type="entry name" value="ETHYLENE-RESPONSIVE TRANSCRIPTION FACTOR ERF061"/>
    <property type="match status" value="1"/>
</dbReference>
<evidence type="ECO:0000256" key="3">
    <source>
        <dbReference type="ARBA" id="ARBA00023015"/>
    </source>
</evidence>
<dbReference type="EMBL" id="JAUJYO010000010">
    <property type="protein sequence ID" value="KAK1305501.1"/>
    <property type="molecule type" value="Genomic_DNA"/>
</dbReference>
<reference evidence="10" key="2">
    <citation type="submission" date="2023-06" db="EMBL/GenBank/DDBJ databases">
        <authorList>
            <person name="Ma L."/>
            <person name="Liu K.-W."/>
            <person name="Li Z."/>
            <person name="Hsiao Y.-Y."/>
            <person name="Qi Y."/>
            <person name="Fu T."/>
            <person name="Tang G."/>
            <person name="Zhang D."/>
            <person name="Sun W.-H."/>
            <person name="Liu D.-K."/>
            <person name="Li Y."/>
            <person name="Chen G.-Z."/>
            <person name="Liu X.-D."/>
            <person name="Liao X.-Y."/>
            <person name="Jiang Y.-T."/>
            <person name="Yu X."/>
            <person name="Hao Y."/>
            <person name="Huang J."/>
            <person name="Zhao X.-W."/>
            <person name="Ke S."/>
            <person name="Chen Y.-Y."/>
            <person name="Wu W.-L."/>
            <person name="Hsu J.-L."/>
            <person name="Lin Y.-F."/>
            <person name="Huang M.-D."/>
            <person name="Li C.-Y."/>
            <person name="Huang L."/>
            <person name="Wang Z.-W."/>
            <person name="Zhao X."/>
            <person name="Zhong W.-Y."/>
            <person name="Peng D.-H."/>
            <person name="Ahmad S."/>
            <person name="Lan S."/>
            <person name="Zhang J.-S."/>
            <person name="Tsai W.-C."/>
            <person name="Van De Peer Y."/>
            <person name="Liu Z.-J."/>
        </authorList>
    </citation>
    <scope>NUCLEOTIDE SEQUENCE</scope>
    <source>
        <strain evidence="10">CP</strain>
        <tissue evidence="10">Leaves</tissue>
    </source>
</reference>
<dbReference type="InterPro" id="IPR016177">
    <property type="entry name" value="DNA-bd_dom_sf"/>
</dbReference>
<dbReference type="Proteomes" id="UP001180020">
    <property type="component" value="Unassembled WGS sequence"/>
</dbReference>
<dbReference type="InterPro" id="IPR001471">
    <property type="entry name" value="AP2/ERF_dom"/>
</dbReference>
<proteinExistence type="inferred from homology"/>
<dbReference type="InterPro" id="IPR051758">
    <property type="entry name" value="ERF/AP2-like"/>
</dbReference>
<evidence type="ECO:0000256" key="2">
    <source>
        <dbReference type="ARBA" id="ARBA00022745"/>
    </source>
</evidence>
<reference evidence="10" key="1">
    <citation type="journal article" date="2023" name="Nat. Commun.">
        <title>Diploid and tetraploid genomes of Acorus and the evolution of monocots.</title>
        <authorList>
            <person name="Ma L."/>
            <person name="Liu K.W."/>
            <person name="Li Z."/>
            <person name="Hsiao Y.Y."/>
            <person name="Qi Y."/>
            <person name="Fu T."/>
            <person name="Tang G.D."/>
            <person name="Zhang D."/>
            <person name="Sun W.H."/>
            <person name="Liu D.K."/>
            <person name="Li Y."/>
            <person name="Chen G.Z."/>
            <person name="Liu X.D."/>
            <person name="Liao X.Y."/>
            <person name="Jiang Y.T."/>
            <person name="Yu X."/>
            <person name="Hao Y."/>
            <person name="Huang J."/>
            <person name="Zhao X.W."/>
            <person name="Ke S."/>
            <person name="Chen Y.Y."/>
            <person name="Wu W.L."/>
            <person name="Hsu J.L."/>
            <person name="Lin Y.F."/>
            <person name="Huang M.D."/>
            <person name="Li C.Y."/>
            <person name="Huang L."/>
            <person name="Wang Z.W."/>
            <person name="Zhao X."/>
            <person name="Zhong W.Y."/>
            <person name="Peng D.H."/>
            <person name="Ahmad S."/>
            <person name="Lan S."/>
            <person name="Zhang J.S."/>
            <person name="Tsai W.C."/>
            <person name="Van de Peer Y."/>
            <person name="Liu Z.J."/>
        </authorList>
    </citation>
    <scope>NUCLEOTIDE SEQUENCE</scope>
    <source>
        <strain evidence="10">CP</strain>
    </source>
</reference>
<evidence type="ECO:0000256" key="4">
    <source>
        <dbReference type="ARBA" id="ARBA00023125"/>
    </source>
</evidence>
<evidence type="ECO:0000256" key="6">
    <source>
        <dbReference type="ARBA" id="ARBA00023163"/>
    </source>
</evidence>
<keyword evidence="2" id="KW-0936">Ethylene signaling pathway</keyword>
<comment type="similarity">
    <text evidence="8">Belongs to the AP2/ERF transcription factor family. ERF subfamily.</text>
</comment>
<keyword evidence="7" id="KW-0539">Nucleus</keyword>
<gene>
    <name evidence="10" type="ORF">QJS10_CPA10g00568</name>
</gene>
<name>A0AAV9DX07_ACOCL</name>